<evidence type="ECO:0000256" key="1">
    <source>
        <dbReference type="SAM" id="MobiDB-lite"/>
    </source>
</evidence>
<dbReference type="WBParaSite" id="PDA_v2.g14955.t1">
    <property type="protein sequence ID" value="PDA_v2.g14955.t1"/>
    <property type="gene ID" value="PDA_v2.g14955"/>
</dbReference>
<accession>A0A914PBK7</accession>
<reference evidence="3" key="1">
    <citation type="submission" date="2022-11" db="UniProtKB">
        <authorList>
            <consortium name="WormBaseParasite"/>
        </authorList>
    </citation>
    <scope>IDENTIFICATION</scope>
</reference>
<dbReference type="AlphaFoldDB" id="A0A914PBK7"/>
<name>A0A914PBK7_9BILA</name>
<feature type="region of interest" description="Disordered" evidence="1">
    <location>
        <begin position="1"/>
        <end position="69"/>
    </location>
</feature>
<protein>
    <submittedName>
        <fullName evidence="3">Uncharacterized protein</fullName>
    </submittedName>
</protein>
<dbReference type="Proteomes" id="UP000887578">
    <property type="component" value="Unplaced"/>
</dbReference>
<evidence type="ECO:0000313" key="2">
    <source>
        <dbReference type="Proteomes" id="UP000887578"/>
    </source>
</evidence>
<feature type="compositionally biased region" description="Polar residues" evidence="1">
    <location>
        <begin position="39"/>
        <end position="69"/>
    </location>
</feature>
<sequence length="122" mass="13781">MENGNKEAERERLNDQRNENDNEDAENIEMENSKHENKNGSANQKHVATNTVENNSSIDSQKEATNSSNKVENYGMLFNQNVDHSVTNEETIQGHQLTAVTTQTSENEKPKMNLSDIELCVD</sequence>
<organism evidence="2 3">
    <name type="scientific">Panagrolaimus davidi</name>
    <dbReference type="NCBI Taxonomy" id="227884"/>
    <lineage>
        <taxon>Eukaryota</taxon>
        <taxon>Metazoa</taxon>
        <taxon>Ecdysozoa</taxon>
        <taxon>Nematoda</taxon>
        <taxon>Chromadorea</taxon>
        <taxon>Rhabditida</taxon>
        <taxon>Tylenchina</taxon>
        <taxon>Panagrolaimomorpha</taxon>
        <taxon>Panagrolaimoidea</taxon>
        <taxon>Panagrolaimidae</taxon>
        <taxon>Panagrolaimus</taxon>
    </lineage>
</organism>
<keyword evidence="2" id="KW-1185">Reference proteome</keyword>
<proteinExistence type="predicted"/>
<evidence type="ECO:0000313" key="3">
    <source>
        <dbReference type="WBParaSite" id="PDA_v2.g14955.t1"/>
    </source>
</evidence>
<feature type="compositionally biased region" description="Basic and acidic residues" evidence="1">
    <location>
        <begin position="1"/>
        <end position="20"/>
    </location>
</feature>